<sequence length="394" mass="44582">MKYLIIVVALALFGGALALEFDRPCRLDEQSPRVKRDFQVVTYMGVWYEIRRYEAANQTDFDCTMARYSLNADGSVQVANSGYTAGGQFIEFIGRGVLASPNDNPLLAKLEVQFVPQQPPSILWILATDYVNYSIAWSCSNLPGGRSNEAAWVLSRTPTTSEAVRIRYEQVLQETGIFLDEMRETNQNLEFCRLPIGKMKYLIIISLALFGAILAREYDRPCRLDEMSARVKTGFQVPTFLGVWYEVRRYEAQNQIGFDCAMAPYSLNADGSVQVINSGYSPQGQFIEFIGRADLTFPDSNPLVGKLDVQFVPGQPTSIYWTLATNYADYAVIWSCRPLPGNRSNEAAWVLSRTPQTSDAVRFRYEEILRANDIVLEEMRETNQDLEFCQSPRA</sequence>
<dbReference type="GO" id="GO:0006629">
    <property type="term" value="P:lipid metabolic process"/>
    <property type="evidence" value="ECO:0007669"/>
    <property type="project" value="TreeGrafter"/>
</dbReference>
<evidence type="ECO:0000256" key="4">
    <source>
        <dbReference type="ARBA" id="ARBA00022525"/>
    </source>
</evidence>
<evidence type="ECO:0000313" key="12">
    <source>
        <dbReference type="Proteomes" id="UP000183832"/>
    </source>
</evidence>
<keyword evidence="12" id="KW-1185">Reference proteome</keyword>
<organism evidence="11 12">
    <name type="scientific">Clunio marinus</name>
    <dbReference type="NCBI Taxonomy" id="568069"/>
    <lineage>
        <taxon>Eukaryota</taxon>
        <taxon>Metazoa</taxon>
        <taxon>Ecdysozoa</taxon>
        <taxon>Arthropoda</taxon>
        <taxon>Hexapoda</taxon>
        <taxon>Insecta</taxon>
        <taxon>Pterygota</taxon>
        <taxon>Neoptera</taxon>
        <taxon>Endopterygota</taxon>
        <taxon>Diptera</taxon>
        <taxon>Nematocera</taxon>
        <taxon>Chironomoidea</taxon>
        <taxon>Chironomidae</taxon>
        <taxon>Clunio</taxon>
    </lineage>
</organism>
<gene>
    <name evidence="11" type="primary">similar to Apolipoprotein D</name>
    <name evidence="11" type="ORF">CLUMA_CG010032</name>
</gene>
<proteinExistence type="predicted"/>
<evidence type="ECO:0000259" key="10">
    <source>
        <dbReference type="Pfam" id="PF08212"/>
    </source>
</evidence>
<evidence type="ECO:0000256" key="5">
    <source>
        <dbReference type="ARBA" id="ARBA00022729"/>
    </source>
</evidence>
<comment type="subcellular location">
    <subcellularLocation>
        <location evidence="1">Secreted</location>
    </subcellularLocation>
</comment>
<evidence type="ECO:0000256" key="1">
    <source>
        <dbReference type="ARBA" id="ARBA00004613"/>
    </source>
</evidence>
<feature type="signal peptide" evidence="9">
    <location>
        <begin position="1"/>
        <end position="18"/>
    </location>
</feature>
<dbReference type="GO" id="GO:0008289">
    <property type="term" value="F:lipid binding"/>
    <property type="evidence" value="ECO:0007669"/>
    <property type="project" value="UniProtKB-KW"/>
</dbReference>
<dbReference type="PANTHER" id="PTHR10612">
    <property type="entry name" value="APOLIPOPROTEIN D"/>
    <property type="match status" value="1"/>
</dbReference>
<dbReference type="PRINTS" id="PR01273">
    <property type="entry name" value="INVTBRTCOLOR"/>
</dbReference>
<dbReference type="PANTHER" id="PTHR10612:SF62">
    <property type="entry name" value="LIPOCALIN_CYTOSOLIC FATTY-ACID BINDING DOMAIN-CONTAINING PROTEIN"/>
    <property type="match status" value="1"/>
</dbReference>
<dbReference type="InterPro" id="IPR000566">
    <property type="entry name" value="Lipocln_cytosolic_FA-bd_dom"/>
</dbReference>
<dbReference type="GO" id="GO:0005737">
    <property type="term" value="C:cytoplasm"/>
    <property type="evidence" value="ECO:0007669"/>
    <property type="project" value="TreeGrafter"/>
</dbReference>
<accession>A0A1J1ICJ7</accession>
<dbReference type="Proteomes" id="UP000183832">
    <property type="component" value="Unassembled WGS sequence"/>
</dbReference>
<keyword evidence="8" id="KW-0325">Glycoprotein</keyword>
<dbReference type="InterPro" id="IPR012674">
    <property type="entry name" value="Calycin"/>
</dbReference>
<keyword evidence="5 9" id="KW-0732">Signal</keyword>
<evidence type="ECO:0000256" key="3">
    <source>
        <dbReference type="ARBA" id="ARBA00022448"/>
    </source>
</evidence>
<dbReference type="InterPro" id="IPR003057">
    <property type="entry name" value="Invtbrt_color"/>
</dbReference>
<evidence type="ECO:0000256" key="6">
    <source>
        <dbReference type="ARBA" id="ARBA00023121"/>
    </source>
</evidence>
<feature type="domain" description="Lipocalin/cytosolic fatty-acid binding" evidence="10">
    <location>
        <begin position="237"/>
        <end position="383"/>
    </location>
</feature>
<protein>
    <recommendedName>
        <fullName evidence="2">Apolipoprotein D</fullName>
    </recommendedName>
</protein>
<evidence type="ECO:0000256" key="9">
    <source>
        <dbReference type="SAM" id="SignalP"/>
    </source>
</evidence>
<feature type="chain" id="PRO_5012407702" description="Apolipoprotein D" evidence="9">
    <location>
        <begin position="19"/>
        <end position="394"/>
    </location>
</feature>
<keyword evidence="4" id="KW-0964">Secreted</keyword>
<dbReference type="SUPFAM" id="SSF50814">
    <property type="entry name" value="Lipocalins"/>
    <property type="match status" value="2"/>
</dbReference>
<evidence type="ECO:0000313" key="11">
    <source>
        <dbReference type="EMBL" id="CRK96702.1"/>
    </source>
</evidence>
<keyword evidence="6" id="KW-0446">Lipid-binding</keyword>
<dbReference type="GO" id="GO:0005576">
    <property type="term" value="C:extracellular region"/>
    <property type="evidence" value="ECO:0007669"/>
    <property type="project" value="UniProtKB-SubCell"/>
</dbReference>
<dbReference type="GO" id="GO:0031409">
    <property type="term" value="F:pigment binding"/>
    <property type="evidence" value="ECO:0007669"/>
    <property type="project" value="InterPro"/>
</dbReference>
<dbReference type="STRING" id="568069.A0A1J1ICJ7"/>
<evidence type="ECO:0000256" key="8">
    <source>
        <dbReference type="ARBA" id="ARBA00023180"/>
    </source>
</evidence>
<evidence type="ECO:0000256" key="7">
    <source>
        <dbReference type="ARBA" id="ARBA00023157"/>
    </source>
</evidence>
<feature type="domain" description="Lipocalin/cytosolic fatty-acid binding" evidence="10">
    <location>
        <begin position="41"/>
        <end position="187"/>
    </location>
</feature>
<keyword evidence="7" id="KW-1015">Disulfide bond</keyword>
<dbReference type="GO" id="GO:0000302">
    <property type="term" value="P:response to reactive oxygen species"/>
    <property type="evidence" value="ECO:0007669"/>
    <property type="project" value="TreeGrafter"/>
</dbReference>
<reference evidence="11 12" key="1">
    <citation type="submission" date="2015-04" db="EMBL/GenBank/DDBJ databases">
        <authorList>
            <person name="Syromyatnikov M.Y."/>
            <person name="Popov V.N."/>
        </authorList>
    </citation>
    <scope>NUCLEOTIDE SEQUENCE [LARGE SCALE GENOMIC DNA]</scope>
</reference>
<dbReference type="Pfam" id="PF08212">
    <property type="entry name" value="Lipocalin_2"/>
    <property type="match status" value="2"/>
</dbReference>
<dbReference type="FunFam" id="2.40.128.20:FF:000003">
    <property type="entry name" value="Apolipoprotein D"/>
    <property type="match status" value="1"/>
</dbReference>
<keyword evidence="3" id="KW-0813">Transport</keyword>
<dbReference type="OrthoDB" id="565904at2759"/>
<dbReference type="Gene3D" id="2.40.128.20">
    <property type="match status" value="2"/>
</dbReference>
<dbReference type="AlphaFoldDB" id="A0A1J1ICJ7"/>
<dbReference type="EMBL" id="CVRI01000044">
    <property type="protein sequence ID" value="CRK96702.1"/>
    <property type="molecule type" value="Genomic_DNA"/>
</dbReference>
<evidence type="ECO:0000256" key="2">
    <source>
        <dbReference type="ARBA" id="ARBA00019890"/>
    </source>
</evidence>
<name>A0A1J1ICJ7_9DIPT</name>